<dbReference type="KEGG" id="pnd:Pla175_37810"/>
<evidence type="ECO:0000256" key="1">
    <source>
        <dbReference type="SAM" id="MobiDB-lite"/>
    </source>
</evidence>
<protein>
    <submittedName>
        <fullName evidence="3">Uncharacterized protein</fullName>
    </submittedName>
</protein>
<dbReference type="RefSeq" id="WP_145288742.1">
    <property type="nucleotide sequence ID" value="NZ_CP036291.1"/>
</dbReference>
<keyword evidence="2" id="KW-0472">Membrane</keyword>
<accession>A0A518DFW7</accession>
<feature type="region of interest" description="Disordered" evidence="1">
    <location>
        <begin position="115"/>
        <end position="134"/>
    </location>
</feature>
<dbReference type="AlphaFoldDB" id="A0A518DFW7"/>
<keyword evidence="2" id="KW-1133">Transmembrane helix</keyword>
<evidence type="ECO:0000256" key="2">
    <source>
        <dbReference type="SAM" id="Phobius"/>
    </source>
</evidence>
<reference evidence="3 4" key="1">
    <citation type="submission" date="2019-02" db="EMBL/GenBank/DDBJ databases">
        <title>Deep-cultivation of Planctomycetes and their phenomic and genomic characterization uncovers novel biology.</title>
        <authorList>
            <person name="Wiegand S."/>
            <person name="Jogler M."/>
            <person name="Boedeker C."/>
            <person name="Pinto D."/>
            <person name="Vollmers J."/>
            <person name="Rivas-Marin E."/>
            <person name="Kohn T."/>
            <person name="Peeters S.H."/>
            <person name="Heuer A."/>
            <person name="Rast P."/>
            <person name="Oberbeckmann S."/>
            <person name="Bunk B."/>
            <person name="Jeske O."/>
            <person name="Meyerdierks A."/>
            <person name="Storesund J.E."/>
            <person name="Kallscheuer N."/>
            <person name="Luecker S."/>
            <person name="Lage O.M."/>
            <person name="Pohl T."/>
            <person name="Merkel B.J."/>
            <person name="Hornburger P."/>
            <person name="Mueller R.-W."/>
            <person name="Bruemmer F."/>
            <person name="Labrenz M."/>
            <person name="Spormann A.M."/>
            <person name="Op den Camp H."/>
            <person name="Overmann J."/>
            <person name="Amann R."/>
            <person name="Jetten M.S.M."/>
            <person name="Mascher T."/>
            <person name="Medema M.H."/>
            <person name="Devos D.P."/>
            <person name="Kaster A.-K."/>
            <person name="Ovreas L."/>
            <person name="Rohde M."/>
            <person name="Galperin M.Y."/>
            <person name="Jogler C."/>
        </authorList>
    </citation>
    <scope>NUCLEOTIDE SEQUENCE [LARGE SCALE GENOMIC DNA]</scope>
    <source>
        <strain evidence="3 4">Pla175</strain>
    </source>
</reference>
<dbReference type="OrthoDB" id="9987107at2"/>
<keyword evidence="4" id="KW-1185">Reference proteome</keyword>
<proteinExistence type="predicted"/>
<organism evidence="3 4">
    <name type="scientific">Pirellulimonas nuda</name>
    <dbReference type="NCBI Taxonomy" id="2528009"/>
    <lineage>
        <taxon>Bacteria</taxon>
        <taxon>Pseudomonadati</taxon>
        <taxon>Planctomycetota</taxon>
        <taxon>Planctomycetia</taxon>
        <taxon>Pirellulales</taxon>
        <taxon>Lacipirellulaceae</taxon>
        <taxon>Pirellulimonas</taxon>
    </lineage>
</organism>
<name>A0A518DFW7_9BACT</name>
<gene>
    <name evidence="3" type="ORF">Pla175_37810</name>
</gene>
<dbReference type="EMBL" id="CP036291">
    <property type="protein sequence ID" value="QDU90377.1"/>
    <property type="molecule type" value="Genomic_DNA"/>
</dbReference>
<dbReference type="Proteomes" id="UP000317429">
    <property type="component" value="Chromosome"/>
</dbReference>
<evidence type="ECO:0000313" key="4">
    <source>
        <dbReference type="Proteomes" id="UP000317429"/>
    </source>
</evidence>
<evidence type="ECO:0000313" key="3">
    <source>
        <dbReference type="EMBL" id="QDU90377.1"/>
    </source>
</evidence>
<sequence length="192" mass="19493">MQTHPTTGAAASAQQQKKLALVGLLALTLVGVVVYQVGSGADEQEPTTLAAAPQPAARVATPVAPAAVAPSTKPEPPQRRLPEISIAQIIAENPFGASDAKPQANLLAAALAGGAQPRPSAATPRRDAPDRPVPSAEAPLLVQAIIHNAAQQVALVDNQLVGVNDVVHDRWRIVSVGAEGIVVEPVGASAGR</sequence>
<feature type="transmembrane region" description="Helical" evidence="2">
    <location>
        <begin position="19"/>
        <end position="38"/>
    </location>
</feature>
<keyword evidence="2" id="KW-0812">Transmembrane</keyword>